<reference evidence="2" key="1">
    <citation type="submission" date="2018-09" db="EMBL/GenBank/DDBJ databases">
        <authorList>
            <person name="Livingstone P.G."/>
            <person name="Whitworth D.E."/>
        </authorList>
    </citation>
    <scope>NUCLEOTIDE SEQUENCE [LARGE SCALE GENOMIC DNA]</scope>
    <source>
        <strain evidence="2">CA051B</strain>
    </source>
</reference>
<evidence type="ECO:0000313" key="1">
    <source>
        <dbReference type="EMBL" id="RKH50526.1"/>
    </source>
</evidence>
<dbReference type="EMBL" id="RAWB01000420">
    <property type="protein sequence ID" value="RKH50526.1"/>
    <property type="molecule type" value="Genomic_DNA"/>
</dbReference>
<sequence length="224" mass="25450">MRDWERQGLGYRSPEGFQEARWGMTFDEVHALFPEARLLNGSALRWTTTIAKLPAIVTLGFLEDRFAAVDVFFPEVGHLRDTHLLLRQLLSRKYGTPGRDRDTVYEAQRRVGSYRSAADTAYLLGQMASALGGVPQDRYGQQRMDIRAENDEAEARRQASAARKRFMLKSRWATVESQVILTSVSAPAVTAVTIEYESERYAPEIARARKQAAELEHRQMAKDL</sequence>
<gene>
    <name evidence="1" type="ORF">D7V93_30410</name>
</gene>
<accession>A0A3A8P1R0</accession>
<proteinExistence type="predicted"/>
<dbReference type="AlphaFoldDB" id="A0A3A8P1R0"/>
<name>A0A3A8P1R0_9BACT</name>
<keyword evidence="2" id="KW-1185">Reference proteome</keyword>
<dbReference type="Proteomes" id="UP000272888">
    <property type="component" value="Unassembled WGS sequence"/>
</dbReference>
<protein>
    <submittedName>
        <fullName evidence="1">Uncharacterized protein</fullName>
    </submittedName>
</protein>
<organism evidence="1 2">
    <name type="scientific">Corallococcus llansteffanensis</name>
    <dbReference type="NCBI Taxonomy" id="2316731"/>
    <lineage>
        <taxon>Bacteria</taxon>
        <taxon>Pseudomonadati</taxon>
        <taxon>Myxococcota</taxon>
        <taxon>Myxococcia</taxon>
        <taxon>Myxococcales</taxon>
        <taxon>Cystobacterineae</taxon>
        <taxon>Myxococcaceae</taxon>
        <taxon>Corallococcus</taxon>
    </lineage>
</organism>
<comment type="caution">
    <text evidence="1">The sequence shown here is derived from an EMBL/GenBank/DDBJ whole genome shotgun (WGS) entry which is preliminary data.</text>
</comment>
<evidence type="ECO:0000313" key="2">
    <source>
        <dbReference type="Proteomes" id="UP000272888"/>
    </source>
</evidence>